<dbReference type="InterPro" id="IPR012676">
    <property type="entry name" value="TGS-like"/>
</dbReference>
<evidence type="ECO:0000256" key="9">
    <source>
        <dbReference type="ARBA" id="ARBA00022884"/>
    </source>
</evidence>
<organism evidence="17 18">
    <name type="scientific">Panacibacter ginsenosidivorans</name>
    <dbReference type="NCBI Taxonomy" id="1813871"/>
    <lineage>
        <taxon>Bacteria</taxon>
        <taxon>Pseudomonadati</taxon>
        <taxon>Bacteroidota</taxon>
        <taxon>Chitinophagia</taxon>
        <taxon>Chitinophagales</taxon>
        <taxon>Chitinophagaceae</taxon>
        <taxon>Panacibacter</taxon>
    </lineage>
</organism>
<dbReference type="GO" id="GO:0006435">
    <property type="term" value="P:threonyl-tRNA aminoacylation"/>
    <property type="evidence" value="ECO:0007669"/>
    <property type="project" value="UniProtKB-UniRule"/>
</dbReference>
<dbReference type="PROSITE" id="PS50862">
    <property type="entry name" value="AA_TRNA_LIGASE_II"/>
    <property type="match status" value="1"/>
</dbReference>
<dbReference type="InterPro" id="IPR045864">
    <property type="entry name" value="aa-tRNA-synth_II/BPL/LPL"/>
</dbReference>
<dbReference type="InterPro" id="IPR047246">
    <property type="entry name" value="ThrRS_anticodon"/>
</dbReference>
<dbReference type="GO" id="GO:0005737">
    <property type="term" value="C:cytoplasm"/>
    <property type="evidence" value="ECO:0007669"/>
    <property type="project" value="UniProtKB-SubCell"/>
</dbReference>
<dbReference type="GO" id="GO:0046872">
    <property type="term" value="F:metal ion binding"/>
    <property type="evidence" value="ECO:0007669"/>
    <property type="project" value="UniProtKB-KW"/>
</dbReference>
<feature type="binding site" evidence="13">
    <location>
        <position position="335"/>
    </location>
    <ligand>
        <name>Zn(2+)</name>
        <dbReference type="ChEBI" id="CHEBI:29105"/>
        <note>catalytic</note>
    </ligand>
</feature>
<dbReference type="Pfam" id="PF07973">
    <property type="entry name" value="tRNA_SAD"/>
    <property type="match status" value="1"/>
</dbReference>
<dbReference type="RefSeq" id="WP_147188495.1">
    <property type="nucleotide sequence ID" value="NZ_CP042435.1"/>
</dbReference>
<dbReference type="CDD" id="cd00860">
    <property type="entry name" value="ThrRS_anticodon"/>
    <property type="match status" value="1"/>
</dbReference>
<dbReference type="InterPro" id="IPR006195">
    <property type="entry name" value="aa-tRNA-synth_II"/>
</dbReference>
<dbReference type="FunFam" id="3.30.54.20:FF:000002">
    <property type="entry name" value="Threonine--tRNA ligase"/>
    <property type="match status" value="1"/>
</dbReference>
<dbReference type="PANTHER" id="PTHR11451">
    <property type="entry name" value="THREONINE-TRNA LIGASE"/>
    <property type="match status" value="1"/>
</dbReference>
<keyword evidence="10 13" id="KW-0648">Protein biosynthesis</keyword>
<evidence type="ECO:0000256" key="5">
    <source>
        <dbReference type="ARBA" id="ARBA00022723"/>
    </source>
</evidence>
<keyword evidence="18" id="KW-1185">Reference proteome</keyword>
<dbReference type="HAMAP" id="MF_00184">
    <property type="entry name" value="Thr_tRNA_synth"/>
    <property type="match status" value="1"/>
</dbReference>
<gene>
    <name evidence="13 17" type="primary">thrS</name>
    <name evidence="17" type="ORF">FRZ67_05040</name>
</gene>
<dbReference type="EMBL" id="CP042435">
    <property type="protein sequence ID" value="QEC66695.1"/>
    <property type="molecule type" value="Genomic_DNA"/>
</dbReference>
<keyword evidence="3 13" id="KW-0820">tRNA-binding</keyword>
<dbReference type="KEGG" id="pgin:FRZ67_05040"/>
<evidence type="ECO:0000256" key="7">
    <source>
        <dbReference type="ARBA" id="ARBA00022833"/>
    </source>
</evidence>
<dbReference type="EC" id="6.1.1.3" evidence="13"/>
<evidence type="ECO:0000256" key="4">
    <source>
        <dbReference type="ARBA" id="ARBA00022598"/>
    </source>
</evidence>
<dbReference type="CDD" id="cd01667">
    <property type="entry name" value="TGS_ThrRS"/>
    <property type="match status" value="1"/>
</dbReference>
<dbReference type="CDD" id="cd00771">
    <property type="entry name" value="ThrRS_core"/>
    <property type="match status" value="1"/>
</dbReference>
<evidence type="ECO:0000256" key="3">
    <source>
        <dbReference type="ARBA" id="ARBA00022555"/>
    </source>
</evidence>
<feature type="domain" description="Aminoacyl-transfer RNA synthetases class-II family profile" evidence="15">
    <location>
        <begin position="242"/>
        <end position="540"/>
    </location>
</feature>
<accession>A0A5B8V6E7</accession>
<evidence type="ECO:0000256" key="12">
    <source>
        <dbReference type="ARBA" id="ARBA00049515"/>
    </source>
</evidence>
<name>A0A5B8V6E7_9BACT</name>
<dbReference type="Pfam" id="PF00587">
    <property type="entry name" value="tRNA-synt_2b"/>
    <property type="match status" value="1"/>
</dbReference>
<comment type="cofactor">
    <cofactor evidence="13">
        <name>Zn(2+)</name>
        <dbReference type="ChEBI" id="CHEBI:29105"/>
    </cofactor>
    <text evidence="13">Binds 1 zinc ion per subunit.</text>
</comment>
<evidence type="ECO:0000313" key="18">
    <source>
        <dbReference type="Proteomes" id="UP000321533"/>
    </source>
</evidence>
<keyword evidence="4 13" id="KW-0436">Ligase</keyword>
<evidence type="ECO:0000259" key="16">
    <source>
        <dbReference type="PROSITE" id="PS51880"/>
    </source>
</evidence>
<dbReference type="InterPro" id="IPR012675">
    <property type="entry name" value="Beta-grasp_dom_sf"/>
</dbReference>
<comment type="caution">
    <text evidence="13">Lacks conserved residue(s) required for the propagation of feature annotation.</text>
</comment>
<evidence type="ECO:0000256" key="13">
    <source>
        <dbReference type="HAMAP-Rule" id="MF_00184"/>
    </source>
</evidence>
<dbReference type="Gene3D" id="3.30.54.20">
    <property type="match status" value="1"/>
</dbReference>
<dbReference type="SUPFAM" id="SSF81271">
    <property type="entry name" value="TGS-like"/>
    <property type="match status" value="1"/>
</dbReference>
<dbReference type="Proteomes" id="UP000321533">
    <property type="component" value="Chromosome"/>
</dbReference>
<dbReference type="SUPFAM" id="SSF52954">
    <property type="entry name" value="Class II aaRS ABD-related"/>
    <property type="match status" value="1"/>
</dbReference>
<dbReference type="NCBIfam" id="TIGR00418">
    <property type="entry name" value="thrS"/>
    <property type="match status" value="1"/>
</dbReference>
<evidence type="ECO:0000256" key="10">
    <source>
        <dbReference type="ARBA" id="ARBA00022917"/>
    </source>
</evidence>
<dbReference type="InterPro" id="IPR004095">
    <property type="entry name" value="TGS"/>
</dbReference>
<evidence type="ECO:0000256" key="2">
    <source>
        <dbReference type="ARBA" id="ARBA00022490"/>
    </source>
</evidence>
<evidence type="ECO:0000313" key="17">
    <source>
        <dbReference type="EMBL" id="QEC66695.1"/>
    </source>
</evidence>
<keyword evidence="11 13" id="KW-0030">Aminoacyl-tRNA synthetase</keyword>
<evidence type="ECO:0000256" key="14">
    <source>
        <dbReference type="SAM" id="Coils"/>
    </source>
</evidence>
<dbReference type="Gene3D" id="3.30.930.10">
    <property type="entry name" value="Bira Bifunctional Protein, Domain 2"/>
    <property type="match status" value="1"/>
</dbReference>
<keyword evidence="2 13" id="KW-0963">Cytoplasm</keyword>
<comment type="subcellular location">
    <subcellularLocation>
        <location evidence="13">Cytoplasm</location>
    </subcellularLocation>
</comment>
<dbReference type="GO" id="GO:0005524">
    <property type="term" value="F:ATP binding"/>
    <property type="evidence" value="ECO:0007669"/>
    <property type="project" value="UniProtKB-UniRule"/>
</dbReference>
<evidence type="ECO:0000259" key="15">
    <source>
        <dbReference type="PROSITE" id="PS50862"/>
    </source>
</evidence>
<dbReference type="PANTHER" id="PTHR11451:SF44">
    <property type="entry name" value="THREONINE--TRNA LIGASE, CHLOROPLASTIC_MITOCHONDRIAL 2"/>
    <property type="match status" value="1"/>
</dbReference>
<dbReference type="InterPro" id="IPR036621">
    <property type="entry name" value="Anticodon-bd_dom_sf"/>
</dbReference>
<feature type="coiled-coil region" evidence="14">
    <location>
        <begin position="111"/>
        <end position="138"/>
    </location>
</feature>
<comment type="catalytic activity">
    <reaction evidence="12 13">
        <text>tRNA(Thr) + L-threonine + ATP = L-threonyl-tRNA(Thr) + AMP + diphosphate + H(+)</text>
        <dbReference type="Rhea" id="RHEA:24624"/>
        <dbReference type="Rhea" id="RHEA-COMP:9670"/>
        <dbReference type="Rhea" id="RHEA-COMP:9704"/>
        <dbReference type="ChEBI" id="CHEBI:15378"/>
        <dbReference type="ChEBI" id="CHEBI:30616"/>
        <dbReference type="ChEBI" id="CHEBI:33019"/>
        <dbReference type="ChEBI" id="CHEBI:57926"/>
        <dbReference type="ChEBI" id="CHEBI:78442"/>
        <dbReference type="ChEBI" id="CHEBI:78534"/>
        <dbReference type="ChEBI" id="CHEBI:456215"/>
        <dbReference type="EC" id="6.1.1.3"/>
    </reaction>
</comment>
<comment type="similarity">
    <text evidence="1 13">Belongs to the class-II aminoacyl-tRNA synthetase family.</text>
</comment>
<dbReference type="SMART" id="SM00863">
    <property type="entry name" value="tRNA_SAD"/>
    <property type="match status" value="1"/>
</dbReference>
<dbReference type="InterPro" id="IPR033728">
    <property type="entry name" value="ThrRS_core"/>
</dbReference>
<evidence type="ECO:0000256" key="11">
    <source>
        <dbReference type="ARBA" id="ARBA00023146"/>
    </source>
</evidence>
<dbReference type="AlphaFoldDB" id="A0A5B8V6E7"/>
<dbReference type="InterPro" id="IPR002320">
    <property type="entry name" value="Thr-tRNA-ligase_IIa"/>
</dbReference>
<dbReference type="PRINTS" id="PR01047">
    <property type="entry name" value="TRNASYNTHTHR"/>
</dbReference>
<keyword evidence="5 13" id="KW-0479">Metal-binding</keyword>
<dbReference type="InterPro" id="IPR012947">
    <property type="entry name" value="tRNA_SAD"/>
</dbReference>
<dbReference type="SUPFAM" id="SSF55681">
    <property type="entry name" value="Class II aaRS and biotin synthetases"/>
    <property type="match status" value="1"/>
</dbReference>
<dbReference type="FunFam" id="3.10.20.30:FF:000005">
    <property type="entry name" value="Threonine--tRNA ligase"/>
    <property type="match status" value="1"/>
</dbReference>
<sequence>MINITLPDGAVRQYEPGVSALDVAKSISEGLARKVLAANVNGEVWDATRPITNDASLKLLMWDDTDGKSTFWHSSAHLMAEAVETMFPGVKFWVGPPLDNGFYYDMDLGDRKLSEEDLAALEKKMNELAKQNNVYLRKEISKPDAVQYFTEKGDEYKLDLLQNLEDGKITFYTQGNFTDLCRGPHIPNTGFIKAIKLTNIAGAYWKGDEKNKQLTRVYGITFPSQKELDAYLQMLEEAKKRDHRKLGKELGIYTMDDDVGPGLIMWMPNGTIIIEELEKLAKETEEDAGYKRVVTPHIAKESMYLTSGHLPYYADSMYPPMELDGEKYYLKSMNCPHHHKIFAAEPKSYRDLPYRIAEYGTVYRYEQSGELFGLMRVRCLHMNDAHIYCTKEQFGAEFRAVNDMYLKYFKIFGVDKYVMRLSLHSPEKLGIKYVNEPELWKETEEMVRNVLISSNIPYVEVQDEAAFYGPKIDVQIYSVIGREFTLATNQVDFSQGRSFKLEYTTQDNKSETPLIIHRAPLGTHERFIGFLLEHYAGKLPVWLAPLQVKILPISDKFMDYANDVRKRLRSVGIRVEIDDRSEKIGKKIREAELSRVPYMLVLGEKEVNENKLSIRRQGKGDTGTQTVDEFIGIITAEIKNRSAE</sequence>
<dbReference type="GO" id="GO:0004829">
    <property type="term" value="F:threonine-tRNA ligase activity"/>
    <property type="evidence" value="ECO:0007669"/>
    <property type="project" value="UniProtKB-UniRule"/>
</dbReference>
<dbReference type="SUPFAM" id="SSF55186">
    <property type="entry name" value="ThrRS/AlaRS common domain"/>
    <property type="match status" value="1"/>
</dbReference>
<keyword evidence="8 13" id="KW-0067">ATP-binding</keyword>
<proteinExistence type="inferred from homology"/>
<comment type="subunit">
    <text evidence="13">Homodimer.</text>
</comment>
<dbReference type="InterPro" id="IPR004154">
    <property type="entry name" value="Anticodon-bd"/>
</dbReference>
<dbReference type="InterPro" id="IPR002314">
    <property type="entry name" value="aa-tRNA-synt_IIb"/>
</dbReference>
<evidence type="ECO:0000256" key="6">
    <source>
        <dbReference type="ARBA" id="ARBA00022741"/>
    </source>
</evidence>
<dbReference type="OrthoDB" id="9802304at2"/>
<evidence type="ECO:0000256" key="8">
    <source>
        <dbReference type="ARBA" id="ARBA00022840"/>
    </source>
</evidence>
<reference evidence="17 18" key="1">
    <citation type="journal article" date="2016" name="Int. J. Syst. Evol. Microbiol.">
        <title>Panacibacter ginsenosidivorans gen. nov., sp. nov., with ginsenoside converting activity isolated from soil of a ginseng field.</title>
        <authorList>
            <person name="Siddiqi M.Z."/>
            <person name="Muhammad Shafi S."/>
            <person name="Choi K.D."/>
            <person name="Im W.T."/>
        </authorList>
    </citation>
    <scope>NUCLEOTIDE SEQUENCE [LARGE SCALE GENOMIC DNA]</scope>
    <source>
        <strain evidence="17 18">Gsoil1550</strain>
    </source>
</reference>
<dbReference type="GO" id="GO:0000049">
    <property type="term" value="F:tRNA binding"/>
    <property type="evidence" value="ECO:0007669"/>
    <property type="project" value="UniProtKB-KW"/>
</dbReference>
<dbReference type="Gene3D" id="3.30.980.10">
    <property type="entry name" value="Threonyl-trna Synthetase, Chain A, domain 2"/>
    <property type="match status" value="1"/>
</dbReference>
<keyword evidence="9 13" id="KW-0694">RNA-binding</keyword>
<dbReference type="Pfam" id="PF02824">
    <property type="entry name" value="TGS"/>
    <property type="match status" value="1"/>
</dbReference>
<keyword evidence="6 13" id="KW-0547">Nucleotide-binding</keyword>
<protein>
    <recommendedName>
        <fullName evidence="13">Threonine--tRNA ligase</fullName>
        <ecNumber evidence="13">6.1.1.3</ecNumber>
    </recommendedName>
    <alternativeName>
        <fullName evidence="13">Threonyl-tRNA synthetase</fullName>
        <shortName evidence="13">ThrRS</shortName>
    </alternativeName>
</protein>
<feature type="binding site" evidence="13">
    <location>
        <position position="386"/>
    </location>
    <ligand>
        <name>Zn(2+)</name>
        <dbReference type="ChEBI" id="CHEBI:29105"/>
        <note>catalytic</note>
    </ligand>
</feature>
<dbReference type="InterPro" id="IPR018163">
    <property type="entry name" value="Thr/Ala-tRNA-synth_IIc_edit"/>
</dbReference>
<feature type="binding site" evidence="13">
    <location>
        <position position="517"/>
    </location>
    <ligand>
        <name>Zn(2+)</name>
        <dbReference type="ChEBI" id="CHEBI:29105"/>
        <note>catalytic</note>
    </ligand>
</feature>
<dbReference type="FunFam" id="3.30.980.10:FF:000005">
    <property type="entry name" value="Threonyl-tRNA synthetase, mitochondrial"/>
    <property type="match status" value="1"/>
</dbReference>
<dbReference type="Pfam" id="PF03129">
    <property type="entry name" value="HGTP_anticodon"/>
    <property type="match status" value="1"/>
</dbReference>
<keyword evidence="14" id="KW-0175">Coiled coil</keyword>
<evidence type="ECO:0000256" key="1">
    <source>
        <dbReference type="ARBA" id="ARBA00008226"/>
    </source>
</evidence>
<dbReference type="Gene3D" id="3.40.50.800">
    <property type="entry name" value="Anticodon-binding domain"/>
    <property type="match status" value="1"/>
</dbReference>
<feature type="domain" description="TGS" evidence="16">
    <location>
        <begin position="1"/>
        <end position="61"/>
    </location>
</feature>
<dbReference type="PROSITE" id="PS51880">
    <property type="entry name" value="TGS"/>
    <property type="match status" value="1"/>
</dbReference>
<dbReference type="Gene3D" id="3.10.20.30">
    <property type="match status" value="1"/>
</dbReference>
<dbReference type="FunFam" id="3.30.930.10:FF:000002">
    <property type="entry name" value="Threonine--tRNA ligase"/>
    <property type="match status" value="1"/>
</dbReference>
<dbReference type="FunFam" id="3.40.50.800:FF:000001">
    <property type="entry name" value="Threonine--tRNA ligase"/>
    <property type="match status" value="1"/>
</dbReference>
<keyword evidence="7 13" id="KW-0862">Zinc</keyword>